<evidence type="ECO:0000313" key="4">
    <source>
        <dbReference type="Proteomes" id="UP001163846"/>
    </source>
</evidence>
<accession>A0AA38PCX6</accession>
<organism evidence="3 4">
    <name type="scientific">Lentinula raphanica</name>
    <dbReference type="NCBI Taxonomy" id="153919"/>
    <lineage>
        <taxon>Eukaryota</taxon>
        <taxon>Fungi</taxon>
        <taxon>Dikarya</taxon>
        <taxon>Basidiomycota</taxon>
        <taxon>Agaricomycotina</taxon>
        <taxon>Agaricomycetes</taxon>
        <taxon>Agaricomycetidae</taxon>
        <taxon>Agaricales</taxon>
        <taxon>Marasmiineae</taxon>
        <taxon>Omphalotaceae</taxon>
        <taxon>Lentinula</taxon>
    </lineage>
</organism>
<reference evidence="3" key="1">
    <citation type="submission" date="2022-08" db="EMBL/GenBank/DDBJ databases">
        <authorList>
            <consortium name="DOE Joint Genome Institute"/>
            <person name="Min B."/>
            <person name="Riley R."/>
            <person name="Sierra-Patev S."/>
            <person name="Naranjo-Ortiz M."/>
            <person name="Looney B."/>
            <person name="Konkel Z."/>
            <person name="Slot J.C."/>
            <person name="Sakamoto Y."/>
            <person name="Steenwyk J.L."/>
            <person name="Rokas A."/>
            <person name="Carro J."/>
            <person name="Camarero S."/>
            <person name="Ferreira P."/>
            <person name="Molpeceres G."/>
            <person name="Ruiz-Duenas F.J."/>
            <person name="Serrano A."/>
            <person name="Henrissat B."/>
            <person name="Drula E."/>
            <person name="Hughes K.W."/>
            <person name="Mata J.L."/>
            <person name="Ishikawa N.K."/>
            <person name="Vargas-Isla R."/>
            <person name="Ushijima S."/>
            <person name="Smith C.A."/>
            <person name="Ahrendt S."/>
            <person name="Andreopoulos W."/>
            <person name="He G."/>
            <person name="Labutti K."/>
            <person name="Lipzen A."/>
            <person name="Ng V."/>
            <person name="Sandor L."/>
            <person name="Barry K."/>
            <person name="Martinez A.T."/>
            <person name="Xiao Y."/>
            <person name="Gibbons J.G."/>
            <person name="Terashima K."/>
            <person name="Hibbett D.S."/>
            <person name="Grigoriev I.V."/>
        </authorList>
    </citation>
    <scope>NUCLEOTIDE SEQUENCE</scope>
    <source>
        <strain evidence="3">TFB9207</strain>
    </source>
</reference>
<feature type="compositionally biased region" description="Gly residues" evidence="1">
    <location>
        <begin position="272"/>
        <end position="286"/>
    </location>
</feature>
<feature type="compositionally biased region" description="Pro residues" evidence="1">
    <location>
        <begin position="88"/>
        <end position="97"/>
    </location>
</feature>
<keyword evidence="4" id="KW-1185">Reference proteome</keyword>
<evidence type="ECO:0000313" key="3">
    <source>
        <dbReference type="EMBL" id="KAJ3840446.1"/>
    </source>
</evidence>
<protein>
    <submittedName>
        <fullName evidence="3">Uncharacterized protein</fullName>
    </submittedName>
</protein>
<feature type="region of interest" description="Disordered" evidence="1">
    <location>
        <begin position="62"/>
        <end position="111"/>
    </location>
</feature>
<keyword evidence="2" id="KW-0732">Signal</keyword>
<dbReference type="AlphaFoldDB" id="A0AA38PCX6"/>
<gene>
    <name evidence="3" type="ORF">F5878DRAFT_69101</name>
</gene>
<evidence type="ECO:0000256" key="2">
    <source>
        <dbReference type="SAM" id="SignalP"/>
    </source>
</evidence>
<feature type="compositionally biased region" description="Basic residues" evidence="1">
    <location>
        <begin position="304"/>
        <end position="316"/>
    </location>
</feature>
<feature type="signal peptide" evidence="2">
    <location>
        <begin position="1"/>
        <end position="32"/>
    </location>
</feature>
<dbReference type="EMBL" id="MU806078">
    <property type="protein sequence ID" value="KAJ3840446.1"/>
    <property type="molecule type" value="Genomic_DNA"/>
</dbReference>
<comment type="caution">
    <text evidence="3">The sequence shown here is derived from an EMBL/GenBank/DDBJ whole genome shotgun (WGS) entry which is preliminary data.</text>
</comment>
<name>A0AA38PCX6_9AGAR</name>
<evidence type="ECO:0000256" key="1">
    <source>
        <dbReference type="SAM" id="MobiDB-lite"/>
    </source>
</evidence>
<feature type="chain" id="PRO_5041346799" evidence="2">
    <location>
        <begin position="33"/>
        <end position="316"/>
    </location>
</feature>
<feature type="region of interest" description="Disordered" evidence="1">
    <location>
        <begin position="258"/>
        <end position="316"/>
    </location>
</feature>
<proteinExistence type="predicted"/>
<sequence length="316" mass="34296">MHSRFLLRLSLPSTTFIYLFLASLALSVVASALSTPGPQSLTQRADADAMDVDSSPVCYTGIPQSMSSDSMSPESMSSESIEGIKQHTPPPSPPRTPTPTKESPAKKPSTEVQTYPVRIARYDRKNGEFILNTIDFSADQEFLVVFGQIAIAPLQFGREILHAFISPDNSIMLGPGRKTDIVLTQQDYERVIHNLWDSEHSKILYQGMTTDLEVLDKVVQCLKTGCHGLSPQVFKNGDDQVAVEIIGIFRKLRAGEDVSDRSAMPKKEEGDGAGAGAGAGGAGGRGGRGRGGRKRQGSRDKFGRIKLLRKNSYRAG</sequence>
<feature type="compositionally biased region" description="Low complexity" evidence="1">
    <location>
        <begin position="65"/>
        <end position="81"/>
    </location>
</feature>
<feature type="compositionally biased region" description="Basic and acidic residues" evidence="1">
    <location>
        <begin position="258"/>
        <end position="270"/>
    </location>
</feature>
<dbReference type="Proteomes" id="UP001163846">
    <property type="component" value="Unassembled WGS sequence"/>
</dbReference>
<feature type="compositionally biased region" description="Basic residues" evidence="1">
    <location>
        <begin position="287"/>
        <end position="296"/>
    </location>
</feature>